<evidence type="ECO:0000313" key="13">
    <source>
        <dbReference type="RefSeq" id="XP_005752518.2"/>
    </source>
</evidence>
<feature type="compositionally biased region" description="Low complexity" evidence="9">
    <location>
        <begin position="427"/>
        <end position="442"/>
    </location>
</feature>
<feature type="compositionally biased region" description="Acidic residues" evidence="9">
    <location>
        <begin position="122"/>
        <end position="132"/>
    </location>
</feature>
<dbReference type="GO" id="GO:0000981">
    <property type="term" value="F:DNA-binding transcription factor activity, RNA polymerase II-specific"/>
    <property type="evidence" value="ECO:0007669"/>
    <property type="project" value="TreeGrafter"/>
</dbReference>
<name>A0A9Y3RY25_9CICH</name>
<feature type="domain" description="C2H2-type" evidence="11">
    <location>
        <begin position="318"/>
        <end position="348"/>
    </location>
</feature>
<dbReference type="InterPro" id="IPR011333">
    <property type="entry name" value="SKP1/BTB/POZ_sf"/>
</dbReference>
<feature type="domain" description="BTB" evidence="10">
    <location>
        <begin position="25"/>
        <end position="89"/>
    </location>
</feature>
<evidence type="ECO:0000256" key="5">
    <source>
        <dbReference type="ARBA" id="ARBA00022771"/>
    </source>
</evidence>
<gene>
    <name evidence="13" type="primary">LOC102196034</name>
</gene>
<protein>
    <submittedName>
        <fullName evidence="13">Myoneurin</fullName>
    </submittedName>
</protein>
<organism evidence="12 13">
    <name type="scientific">Pundamilia nyererei</name>
    <dbReference type="NCBI Taxonomy" id="303518"/>
    <lineage>
        <taxon>Eukaryota</taxon>
        <taxon>Metazoa</taxon>
        <taxon>Chordata</taxon>
        <taxon>Craniata</taxon>
        <taxon>Vertebrata</taxon>
        <taxon>Euteleostomi</taxon>
        <taxon>Actinopterygii</taxon>
        <taxon>Neopterygii</taxon>
        <taxon>Teleostei</taxon>
        <taxon>Neoteleostei</taxon>
        <taxon>Acanthomorphata</taxon>
        <taxon>Ovalentaria</taxon>
        <taxon>Cichlomorphae</taxon>
        <taxon>Cichliformes</taxon>
        <taxon>Cichlidae</taxon>
        <taxon>African cichlids</taxon>
        <taxon>Pseudocrenilabrinae</taxon>
        <taxon>Haplochromini</taxon>
        <taxon>Pundamilia</taxon>
    </lineage>
</organism>
<comment type="similarity">
    <text evidence="2">Belongs to the krueppel C2H2-type zinc-finger protein family.</text>
</comment>
<dbReference type="PANTHER" id="PTHR24408:SF34">
    <property type="entry name" value="ZINC FINGER PROTEIN 672-RELATED"/>
    <property type="match status" value="1"/>
</dbReference>
<evidence type="ECO:0000256" key="1">
    <source>
        <dbReference type="ARBA" id="ARBA00004123"/>
    </source>
</evidence>
<dbReference type="PROSITE" id="PS00028">
    <property type="entry name" value="ZINC_FINGER_C2H2_1"/>
    <property type="match status" value="8"/>
</dbReference>
<evidence type="ECO:0000256" key="7">
    <source>
        <dbReference type="ARBA" id="ARBA00023242"/>
    </source>
</evidence>
<feature type="domain" description="C2H2-type" evidence="11">
    <location>
        <begin position="205"/>
        <end position="233"/>
    </location>
</feature>
<feature type="domain" description="C2H2-type" evidence="11">
    <location>
        <begin position="177"/>
        <end position="204"/>
    </location>
</feature>
<dbReference type="Gene3D" id="3.30.160.60">
    <property type="entry name" value="Classic Zinc Finger"/>
    <property type="match status" value="7"/>
</dbReference>
<evidence type="ECO:0000313" key="12">
    <source>
        <dbReference type="Proteomes" id="UP000695023"/>
    </source>
</evidence>
<feature type="region of interest" description="Disordered" evidence="9">
    <location>
        <begin position="404"/>
        <end position="442"/>
    </location>
</feature>
<keyword evidence="12" id="KW-1185">Reference proteome</keyword>
<proteinExistence type="inferred from homology"/>
<dbReference type="SUPFAM" id="SSF57667">
    <property type="entry name" value="beta-beta-alpha zinc fingers"/>
    <property type="match status" value="5"/>
</dbReference>
<dbReference type="Proteomes" id="UP000695023">
    <property type="component" value="Unplaced"/>
</dbReference>
<feature type="domain" description="C2H2-type" evidence="11">
    <location>
        <begin position="262"/>
        <end position="289"/>
    </location>
</feature>
<feature type="region of interest" description="Disordered" evidence="9">
    <location>
        <begin position="104"/>
        <end position="132"/>
    </location>
</feature>
<dbReference type="Pfam" id="PF00096">
    <property type="entry name" value="zf-C2H2"/>
    <property type="match status" value="7"/>
</dbReference>
<dbReference type="SMART" id="SM00225">
    <property type="entry name" value="BTB"/>
    <property type="match status" value="1"/>
</dbReference>
<dbReference type="FunFam" id="3.30.160.60:FF:001498">
    <property type="entry name" value="Zinc finger protein 404"/>
    <property type="match status" value="1"/>
</dbReference>
<feature type="domain" description="C2H2-type" evidence="11">
    <location>
        <begin position="234"/>
        <end position="261"/>
    </location>
</feature>
<dbReference type="InterPro" id="IPR013087">
    <property type="entry name" value="Znf_C2H2_type"/>
</dbReference>
<dbReference type="FunFam" id="3.30.160.60:FF:000016">
    <property type="entry name" value="zinc finger protein 37 homolog"/>
    <property type="match status" value="1"/>
</dbReference>
<dbReference type="RefSeq" id="XP_005752518.2">
    <property type="nucleotide sequence ID" value="XM_005752461.2"/>
</dbReference>
<dbReference type="FunFam" id="3.30.160.60:FF:000925">
    <property type="entry name" value="Zinc finger protein 668"/>
    <property type="match status" value="1"/>
</dbReference>
<evidence type="ECO:0000256" key="4">
    <source>
        <dbReference type="ARBA" id="ARBA00022737"/>
    </source>
</evidence>
<feature type="domain" description="C2H2-type" evidence="11">
    <location>
        <begin position="350"/>
        <end position="378"/>
    </location>
</feature>
<dbReference type="PROSITE" id="PS50097">
    <property type="entry name" value="BTB"/>
    <property type="match status" value="1"/>
</dbReference>
<feature type="domain" description="C2H2-type" evidence="11">
    <location>
        <begin position="149"/>
        <end position="176"/>
    </location>
</feature>
<evidence type="ECO:0000256" key="8">
    <source>
        <dbReference type="PROSITE-ProRule" id="PRU00042"/>
    </source>
</evidence>
<evidence type="ECO:0000256" key="9">
    <source>
        <dbReference type="SAM" id="MobiDB-lite"/>
    </source>
</evidence>
<evidence type="ECO:0000259" key="10">
    <source>
        <dbReference type="PROSITE" id="PS50097"/>
    </source>
</evidence>
<dbReference type="AlphaFoldDB" id="A0A9Y3RY25"/>
<dbReference type="FunFam" id="3.30.160.60:FF:000446">
    <property type="entry name" value="Zinc finger protein"/>
    <property type="match status" value="1"/>
</dbReference>
<reference evidence="13" key="1">
    <citation type="submission" date="2025-08" db="UniProtKB">
        <authorList>
            <consortium name="RefSeq"/>
        </authorList>
    </citation>
    <scope>IDENTIFICATION</scope>
</reference>
<keyword evidence="6" id="KW-0862">Zinc</keyword>
<feature type="domain" description="C2H2-type" evidence="11">
    <location>
        <begin position="290"/>
        <end position="317"/>
    </location>
</feature>
<dbReference type="InterPro" id="IPR000210">
    <property type="entry name" value="BTB/POZ_dom"/>
</dbReference>
<sequence>MAHVFNHGKLLLQRLHQQREMDFLCDITIMVKDVEFRAHRNILAAFSEYFSSHAEKGEEITTLDPDKVSRYSLEKLLEFVYTGHMNLSSKVDLDVMKPTSDTYTLWKEEEEEAGDDSIGGGTEEEEAGEGVEEGEIGEMDALALGEMSLSCTECNKLFKDVSSLRRHEKIHKGLKPFACIFCSKTFRQATQLKTHLRIHTGEKPFNCADCDKCFAQKCQLVAHRRMHHGEEKPYTCERCGFKFATSSNYKIHIRLHSGEKPYVCDICGQAFAQSSTLTYHKRRHTGEKPYQCDLCGMSFSVSSSLIAHTRKHTGETPYKCSQPKCDAKFVTSSELKKHMRRLHPEGNSGVQCLLCGNRFASVKNMIKHQDKAHADEVRQHKERARAVVLLSTSHPVAFVQSKLSQENKGLGSIPEGEPANPEPATPNPKATDPAAAASDVATTDSAATTASVTADSVTDAAAIIQDFKAEPTHTPLTTTEQVTFDADQEQTINSDTLHALVEQLRPPPSPAQTLEQIVIIKTVDNMDNMPPQQ</sequence>
<comment type="subcellular location">
    <subcellularLocation>
        <location evidence="1">Nucleus</location>
    </subcellularLocation>
</comment>
<evidence type="ECO:0000256" key="2">
    <source>
        <dbReference type="ARBA" id="ARBA00006991"/>
    </source>
</evidence>
<dbReference type="FunFam" id="3.30.160.60:FF:000557">
    <property type="entry name" value="zinc finger and SCAN domain-containing protein 29"/>
    <property type="match status" value="1"/>
</dbReference>
<evidence type="ECO:0000256" key="6">
    <source>
        <dbReference type="ARBA" id="ARBA00022833"/>
    </source>
</evidence>
<keyword evidence="3" id="KW-0479">Metal-binding</keyword>
<dbReference type="InterPro" id="IPR036236">
    <property type="entry name" value="Znf_C2H2_sf"/>
</dbReference>
<accession>A0A9Y3RY25</accession>
<dbReference type="SUPFAM" id="SSF54695">
    <property type="entry name" value="POZ domain"/>
    <property type="match status" value="1"/>
</dbReference>
<dbReference type="GO" id="GO:0043565">
    <property type="term" value="F:sequence-specific DNA binding"/>
    <property type="evidence" value="ECO:0007669"/>
    <property type="project" value="TreeGrafter"/>
</dbReference>
<dbReference type="PROSITE" id="PS50157">
    <property type="entry name" value="ZINC_FINGER_C2H2_2"/>
    <property type="match status" value="8"/>
</dbReference>
<keyword evidence="7" id="KW-0539">Nucleus</keyword>
<dbReference type="GeneID" id="102196034"/>
<keyword evidence="5 8" id="KW-0863">Zinc-finger</keyword>
<dbReference type="Pfam" id="PF00651">
    <property type="entry name" value="BTB"/>
    <property type="match status" value="1"/>
</dbReference>
<dbReference type="GO" id="GO:0008270">
    <property type="term" value="F:zinc ion binding"/>
    <property type="evidence" value="ECO:0007669"/>
    <property type="project" value="UniProtKB-KW"/>
</dbReference>
<dbReference type="GO" id="GO:0005634">
    <property type="term" value="C:nucleus"/>
    <property type="evidence" value="ECO:0007669"/>
    <property type="project" value="UniProtKB-SubCell"/>
</dbReference>
<evidence type="ECO:0000259" key="11">
    <source>
        <dbReference type="PROSITE" id="PS50157"/>
    </source>
</evidence>
<dbReference type="Gene3D" id="3.30.710.10">
    <property type="entry name" value="Potassium Channel Kv1.1, Chain A"/>
    <property type="match status" value="1"/>
</dbReference>
<evidence type="ECO:0000256" key="3">
    <source>
        <dbReference type="ARBA" id="ARBA00022723"/>
    </source>
</evidence>
<dbReference type="PANTHER" id="PTHR24408">
    <property type="entry name" value="ZINC FINGER PROTEIN"/>
    <property type="match status" value="1"/>
</dbReference>
<keyword evidence="4" id="KW-0677">Repeat</keyword>
<dbReference type="FunFam" id="3.30.160.60:FF:003288">
    <property type="entry name" value="Uncharacterized protein"/>
    <property type="match status" value="1"/>
</dbReference>
<dbReference type="SMART" id="SM00355">
    <property type="entry name" value="ZnF_C2H2"/>
    <property type="match status" value="8"/>
</dbReference>